<feature type="transmembrane region" description="Helical" evidence="1">
    <location>
        <begin position="56"/>
        <end position="81"/>
    </location>
</feature>
<evidence type="ECO:0000256" key="1">
    <source>
        <dbReference type="SAM" id="Phobius"/>
    </source>
</evidence>
<evidence type="ECO:0008006" key="4">
    <source>
        <dbReference type="Google" id="ProtNLM"/>
    </source>
</evidence>
<gene>
    <name evidence="2" type="ORF">PSON_ATCC_30995.1.T0600083</name>
</gene>
<protein>
    <recommendedName>
        <fullName evidence="4">Transmembrane protein</fullName>
    </recommendedName>
</protein>
<dbReference type="EMBL" id="CAJJDN010000060">
    <property type="protein sequence ID" value="CAD8093077.1"/>
    <property type="molecule type" value="Genomic_DNA"/>
</dbReference>
<organism evidence="2 3">
    <name type="scientific">Paramecium sonneborni</name>
    <dbReference type="NCBI Taxonomy" id="65129"/>
    <lineage>
        <taxon>Eukaryota</taxon>
        <taxon>Sar</taxon>
        <taxon>Alveolata</taxon>
        <taxon>Ciliophora</taxon>
        <taxon>Intramacronucleata</taxon>
        <taxon>Oligohymenophorea</taxon>
        <taxon>Peniculida</taxon>
        <taxon>Parameciidae</taxon>
        <taxon>Paramecium</taxon>
    </lineage>
</organism>
<reference evidence="2" key="1">
    <citation type="submission" date="2021-01" db="EMBL/GenBank/DDBJ databases">
        <authorList>
            <consortium name="Genoscope - CEA"/>
            <person name="William W."/>
        </authorList>
    </citation>
    <scope>NUCLEOTIDE SEQUENCE</scope>
</reference>
<name>A0A8S1NIV3_9CILI</name>
<dbReference type="AlphaFoldDB" id="A0A8S1NIV3"/>
<dbReference type="Proteomes" id="UP000692954">
    <property type="component" value="Unassembled WGS sequence"/>
</dbReference>
<proteinExistence type="predicted"/>
<keyword evidence="1" id="KW-0472">Membrane</keyword>
<keyword evidence="3" id="KW-1185">Reference proteome</keyword>
<comment type="caution">
    <text evidence="2">The sequence shown here is derived from an EMBL/GenBank/DDBJ whole genome shotgun (WGS) entry which is preliminary data.</text>
</comment>
<keyword evidence="1" id="KW-0812">Transmembrane</keyword>
<evidence type="ECO:0000313" key="2">
    <source>
        <dbReference type="EMBL" id="CAD8093077.1"/>
    </source>
</evidence>
<evidence type="ECO:0000313" key="3">
    <source>
        <dbReference type="Proteomes" id="UP000692954"/>
    </source>
</evidence>
<sequence>MQSCMAKINCYDYYIVMIQNPPKSSKLKESIKLKKYLIDYQRRSQIKHQKMKFQDYCYFFCFQFIKSFSYVFSISILILLIQVTYLT</sequence>
<keyword evidence="1" id="KW-1133">Transmembrane helix</keyword>
<accession>A0A8S1NIV3</accession>